<evidence type="ECO:0000313" key="2">
    <source>
        <dbReference type="EMBL" id="MFL0196045.1"/>
    </source>
</evidence>
<comment type="caution">
    <text evidence="2">The sequence shown here is derived from an EMBL/GenBank/DDBJ whole genome shotgun (WGS) entry which is preliminary data.</text>
</comment>
<name>A0ABW8SJ33_9CLOT</name>
<keyword evidence="3" id="KW-1185">Reference proteome</keyword>
<dbReference type="RefSeq" id="WP_406792161.1">
    <property type="nucleotide sequence ID" value="NZ_JBJHZX010000014.1"/>
</dbReference>
<dbReference type="EMBL" id="JBJHZX010000014">
    <property type="protein sequence ID" value="MFL0196045.1"/>
    <property type="molecule type" value="Genomic_DNA"/>
</dbReference>
<sequence>MTEVSNLNEKEKLKVLLQDTGDSSRNTAGTRYGIRSRQRYEPG</sequence>
<dbReference type="Proteomes" id="UP001623660">
    <property type="component" value="Unassembled WGS sequence"/>
</dbReference>
<evidence type="ECO:0008006" key="4">
    <source>
        <dbReference type="Google" id="ProtNLM"/>
    </source>
</evidence>
<reference evidence="2 3" key="1">
    <citation type="submission" date="2024-11" db="EMBL/GenBank/DDBJ databases">
        <authorList>
            <person name="Heng Y.C."/>
            <person name="Lim A.C.H."/>
            <person name="Lee J.K.Y."/>
            <person name="Kittelmann S."/>
        </authorList>
    </citation>
    <scope>NUCLEOTIDE SEQUENCE [LARGE SCALE GENOMIC DNA]</scope>
    <source>
        <strain evidence="2 3">WILCCON 0269</strain>
    </source>
</reference>
<gene>
    <name evidence="2" type="ORF">ACJDU8_10780</name>
</gene>
<feature type="compositionally biased region" description="Polar residues" evidence="1">
    <location>
        <begin position="20"/>
        <end position="29"/>
    </location>
</feature>
<accession>A0ABW8SJ33</accession>
<evidence type="ECO:0000256" key="1">
    <source>
        <dbReference type="SAM" id="MobiDB-lite"/>
    </source>
</evidence>
<protein>
    <recommendedName>
        <fullName evidence="4">Transposase</fullName>
    </recommendedName>
</protein>
<feature type="region of interest" description="Disordered" evidence="1">
    <location>
        <begin position="17"/>
        <end position="43"/>
    </location>
</feature>
<proteinExistence type="predicted"/>
<organism evidence="2 3">
    <name type="scientific">Candidatus Clostridium eludens</name>
    <dbReference type="NCBI Taxonomy" id="3381663"/>
    <lineage>
        <taxon>Bacteria</taxon>
        <taxon>Bacillati</taxon>
        <taxon>Bacillota</taxon>
        <taxon>Clostridia</taxon>
        <taxon>Eubacteriales</taxon>
        <taxon>Clostridiaceae</taxon>
        <taxon>Clostridium</taxon>
    </lineage>
</organism>
<evidence type="ECO:0000313" key="3">
    <source>
        <dbReference type="Proteomes" id="UP001623660"/>
    </source>
</evidence>